<keyword evidence="3" id="KW-1185">Reference proteome</keyword>
<protein>
    <submittedName>
        <fullName evidence="2">Molybdopterin-dependent oxidoreductase</fullName>
    </submittedName>
</protein>
<dbReference type="Proteomes" id="UP001205748">
    <property type="component" value="Unassembled WGS sequence"/>
</dbReference>
<dbReference type="GO" id="GO:0016491">
    <property type="term" value="F:oxidoreductase activity"/>
    <property type="evidence" value="ECO:0007669"/>
    <property type="project" value="InterPro"/>
</dbReference>
<dbReference type="AlphaFoldDB" id="A0AAE3HHX4"/>
<reference evidence="2" key="1">
    <citation type="submission" date="2022-07" db="EMBL/GenBank/DDBJ databases">
        <title>Enhanced cultured diversity of the mouse gut microbiota enables custom-made synthetic communities.</title>
        <authorList>
            <person name="Afrizal A."/>
        </authorList>
    </citation>
    <scope>NUCLEOTIDE SEQUENCE</scope>
    <source>
        <strain evidence="2">DSM 28593</strain>
    </source>
</reference>
<evidence type="ECO:0000259" key="1">
    <source>
        <dbReference type="Pfam" id="PF20256"/>
    </source>
</evidence>
<evidence type="ECO:0000313" key="2">
    <source>
        <dbReference type="EMBL" id="MCR1899443.1"/>
    </source>
</evidence>
<evidence type="ECO:0000313" key="3">
    <source>
        <dbReference type="Proteomes" id="UP001205748"/>
    </source>
</evidence>
<dbReference type="PANTHER" id="PTHR47495:SF2">
    <property type="entry name" value="ALDEHYDE DEHYDROGENASE"/>
    <property type="match status" value="1"/>
</dbReference>
<dbReference type="Gene3D" id="3.30.365.10">
    <property type="entry name" value="Aldehyde oxidase/xanthine dehydrogenase, molybdopterin binding domain"/>
    <property type="match status" value="2"/>
</dbReference>
<organism evidence="2 3">
    <name type="scientific">Irregularibacter muris</name>
    <dbReference type="NCBI Taxonomy" id="1796619"/>
    <lineage>
        <taxon>Bacteria</taxon>
        <taxon>Bacillati</taxon>
        <taxon>Bacillota</taxon>
        <taxon>Clostridia</taxon>
        <taxon>Eubacteriales</taxon>
        <taxon>Eubacteriaceae</taxon>
        <taxon>Irregularibacter</taxon>
    </lineage>
</organism>
<comment type="caution">
    <text evidence="2">The sequence shown here is derived from an EMBL/GenBank/DDBJ whole genome shotgun (WGS) entry which is preliminary data.</text>
</comment>
<proteinExistence type="predicted"/>
<name>A0AAE3HHX4_9FIRM</name>
<gene>
    <name evidence="2" type="ORF">NSA47_10650</name>
</gene>
<dbReference type="InterPro" id="IPR037165">
    <property type="entry name" value="AldOxase/xan_DH_Mopterin-bd_sf"/>
</dbReference>
<dbReference type="SUPFAM" id="SSF56003">
    <property type="entry name" value="Molybdenum cofactor-binding domain"/>
    <property type="match status" value="1"/>
</dbReference>
<dbReference type="EMBL" id="JANKAS010000009">
    <property type="protein sequence ID" value="MCR1899443.1"/>
    <property type="molecule type" value="Genomic_DNA"/>
</dbReference>
<accession>A0AAE3HHX4</accession>
<feature type="domain" description="Aldehyde oxidase/xanthine dehydrogenase second molybdopterin binding" evidence="1">
    <location>
        <begin position="2"/>
        <end position="264"/>
    </location>
</feature>
<dbReference type="InterPro" id="IPR046867">
    <property type="entry name" value="AldOxase/xan_DH_MoCoBD2"/>
</dbReference>
<dbReference type="Pfam" id="PF20256">
    <property type="entry name" value="MoCoBD_2"/>
    <property type="match status" value="1"/>
</dbReference>
<dbReference type="PANTHER" id="PTHR47495">
    <property type="entry name" value="ALDEHYDE DEHYDROGENASE"/>
    <property type="match status" value="1"/>
</dbReference>
<sequence>MKKRGTGIGCMWYGIGNTGLPNPAAAFVEVHGDGSVTALVGCADIGQGSSTVMAQIVAETLGVDYEDVHVIAADTGVTPEGGATSASRQTYISGNACHLAAKMAKETLVKVAAEVLGVSPEEVDLKNKKAIVIQDTDQFLSYGELMGEMKKRGLIALGSGSFNPDTTSLDPVTMQGIPYACYAFATHVVEVEVDTLTGEVHVLKVVAAHDVGKAINKKMVEGQIEGGYSMGAGLALLEKVEVEKGRITNPDFSKYLVYTMADIPEIYPIIVEDPTSTGPFGAKGVGEPALIPVAPAILNAIYDAIGVRFTEVPVTPEAIIEALNKK</sequence>
<dbReference type="InterPro" id="IPR052516">
    <property type="entry name" value="N-heterocyclic_Hydroxylase"/>
</dbReference>
<dbReference type="RefSeq" id="WP_257531812.1">
    <property type="nucleotide sequence ID" value="NZ_JANKAS010000009.1"/>
</dbReference>